<feature type="transmembrane region" description="Helical" evidence="1">
    <location>
        <begin position="50"/>
        <end position="69"/>
    </location>
</feature>
<evidence type="ECO:0000313" key="3">
    <source>
        <dbReference type="EMBL" id="NBI79200.1"/>
    </source>
</evidence>
<evidence type="ECO:0000256" key="2">
    <source>
        <dbReference type="SAM" id="SignalP"/>
    </source>
</evidence>
<keyword evidence="1" id="KW-1133">Transmembrane helix</keyword>
<evidence type="ECO:0000313" key="4">
    <source>
        <dbReference type="Proteomes" id="UP000446348"/>
    </source>
</evidence>
<dbReference type="AlphaFoldDB" id="A0A845RGQ5"/>
<evidence type="ECO:0000256" key="1">
    <source>
        <dbReference type="SAM" id="Phobius"/>
    </source>
</evidence>
<keyword evidence="2" id="KW-0732">Signal</keyword>
<dbReference type="Proteomes" id="UP000446348">
    <property type="component" value="Unassembled WGS sequence"/>
</dbReference>
<proteinExistence type="predicted"/>
<dbReference type="OrthoDB" id="1739900at2"/>
<feature type="chain" id="PRO_5032822373" evidence="2">
    <location>
        <begin position="27"/>
        <end position="112"/>
    </location>
</feature>
<feature type="transmembrane region" description="Helical" evidence="1">
    <location>
        <begin position="89"/>
        <end position="110"/>
    </location>
</feature>
<reference evidence="3 4" key="1">
    <citation type="submission" date="2018-08" db="EMBL/GenBank/DDBJ databases">
        <title>Murine metabolic-syndrome-specific gut microbial biobank.</title>
        <authorList>
            <person name="Liu C."/>
        </authorList>
    </citation>
    <scope>NUCLEOTIDE SEQUENCE [LARGE SCALE GENOMIC DNA]</scope>
    <source>
        <strain evidence="3 4">X69</strain>
    </source>
</reference>
<sequence length="112" mass="12056">MKMKKKIVSLLCAAGLMVSQAVPVLAAPSGDVSGVIEQTWTSAATQIKTVVNSVVFPALDMILAVLLFVKLASAYMDYRKHGQMEWAPVAILFAGLIFSLTAPQYIWSILGI</sequence>
<feature type="signal peptide" evidence="2">
    <location>
        <begin position="1"/>
        <end position="26"/>
    </location>
</feature>
<dbReference type="EMBL" id="QXWZ01000016">
    <property type="protein sequence ID" value="NBI79200.1"/>
    <property type="molecule type" value="Genomic_DNA"/>
</dbReference>
<name>A0A845RGQ5_9FIRM</name>
<dbReference type="InterPro" id="IPR024330">
    <property type="entry name" value="DUF3852"/>
</dbReference>
<accession>A0A845RGQ5</accession>
<keyword evidence="1" id="KW-0812">Transmembrane</keyword>
<dbReference type="RefSeq" id="WP_160209989.1">
    <property type="nucleotide sequence ID" value="NZ_QXWZ01000016.1"/>
</dbReference>
<organism evidence="3 4">
    <name type="scientific">Anaerotruncus colihominis</name>
    <dbReference type="NCBI Taxonomy" id="169435"/>
    <lineage>
        <taxon>Bacteria</taxon>
        <taxon>Bacillati</taxon>
        <taxon>Bacillota</taxon>
        <taxon>Clostridia</taxon>
        <taxon>Eubacteriales</taxon>
        <taxon>Oscillospiraceae</taxon>
        <taxon>Anaerotruncus</taxon>
    </lineage>
</organism>
<gene>
    <name evidence="3" type="ORF">D3Z39_10010</name>
</gene>
<dbReference type="Pfam" id="PF12963">
    <property type="entry name" value="DUF3852"/>
    <property type="match status" value="1"/>
</dbReference>
<comment type="caution">
    <text evidence="3">The sequence shown here is derived from an EMBL/GenBank/DDBJ whole genome shotgun (WGS) entry which is preliminary data.</text>
</comment>
<protein>
    <submittedName>
        <fullName evidence="3">DUF3852 domain-containing protein</fullName>
    </submittedName>
</protein>
<keyword evidence="1" id="KW-0472">Membrane</keyword>